<organism evidence="2 3">
    <name type="scientific">Mikania micrantha</name>
    <name type="common">bitter vine</name>
    <dbReference type="NCBI Taxonomy" id="192012"/>
    <lineage>
        <taxon>Eukaryota</taxon>
        <taxon>Viridiplantae</taxon>
        <taxon>Streptophyta</taxon>
        <taxon>Embryophyta</taxon>
        <taxon>Tracheophyta</taxon>
        <taxon>Spermatophyta</taxon>
        <taxon>Magnoliopsida</taxon>
        <taxon>eudicotyledons</taxon>
        <taxon>Gunneridae</taxon>
        <taxon>Pentapetalae</taxon>
        <taxon>asterids</taxon>
        <taxon>campanulids</taxon>
        <taxon>Asterales</taxon>
        <taxon>Asteraceae</taxon>
        <taxon>Asteroideae</taxon>
        <taxon>Heliantheae alliance</taxon>
        <taxon>Eupatorieae</taxon>
        <taxon>Mikania</taxon>
    </lineage>
</organism>
<feature type="transmembrane region" description="Helical" evidence="1">
    <location>
        <begin position="44"/>
        <end position="64"/>
    </location>
</feature>
<gene>
    <name evidence="2" type="ORF">E3N88_09658</name>
</gene>
<dbReference type="EMBL" id="SZYD01000004">
    <property type="protein sequence ID" value="KAD6454952.1"/>
    <property type="molecule type" value="Genomic_DNA"/>
</dbReference>
<dbReference type="AlphaFoldDB" id="A0A5N6PKD2"/>
<name>A0A5N6PKD2_9ASTR</name>
<reference evidence="2 3" key="1">
    <citation type="submission" date="2019-05" db="EMBL/GenBank/DDBJ databases">
        <title>Mikania micrantha, genome provides insights into the molecular mechanism of rapid growth.</title>
        <authorList>
            <person name="Liu B."/>
        </authorList>
    </citation>
    <scope>NUCLEOTIDE SEQUENCE [LARGE SCALE GENOMIC DNA]</scope>
    <source>
        <strain evidence="2">NLD-2019</strain>
        <tissue evidence="2">Leaf</tissue>
    </source>
</reference>
<protein>
    <submittedName>
        <fullName evidence="2">Uncharacterized protein</fullName>
    </submittedName>
</protein>
<keyword evidence="1" id="KW-0812">Transmembrane</keyword>
<keyword evidence="1" id="KW-0472">Membrane</keyword>
<keyword evidence="1" id="KW-1133">Transmembrane helix</keyword>
<keyword evidence="3" id="KW-1185">Reference proteome</keyword>
<evidence type="ECO:0000313" key="2">
    <source>
        <dbReference type="EMBL" id="KAD6454952.1"/>
    </source>
</evidence>
<accession>A0A5N6PKD2</accession>
<evidence type="ECO:0000256" key="1">
    <source>
        <dbReference type="SAM" id="Phobius"/>
    </source>
</evidence>
<proteinExistence type="predicted"/>
<sequence length="113" mass="12436">MPAAQGETLIAVAAPTGTTQIWSTNSKGCKTLIRDQQTNSLTPLIFFFIFFPAIAFSTCSIVYPKKGEIGFVMKNVFEWGDARIGTGGHTINEVNCCVKSKVPEFLWDMRLGQ</sequence>
<evidence type="ECO:0000313" key="3">
    <source>
        <dbReference type="Proteomes" id="UP000326396"/>
    </source>
</evidence>
<dbReference type="Proteomes" id="UP000326396">
    <property type="component" value="Linkage Group LG12"/>
</dbReference>
<comment type="caution">
    <text evidence="2">The sequence shown here is derived from an EMBL/GenBank/DDBJ whole genome shotgun (WGS) entry which is preliminary data.</text>
</comment>